<keyword evidence="5" id="KW-0418">Kinase</keyword>
<dbReference type="Gene3D" id="1.10.510.10">
    <property type="entry name" value="Transferase(Phosphotransferase) domain 1"/>
    <property type="match status" value="1"/>
</dbReference>
<dbReference type="GO" id="GO:0004674">
    <property type="term" value="F:protein serine/threonine kinase activity"/>
    <property type="evidence" value="ECO:0007669"/>
    <property type="project" value="UniProtKB-KW"/>
</dbReference>
<dbReference type="Gene3D" id="3.30.310.80">
    <property type="entry name" value="Kinase associated domain 1, KA1"/>
    <property type="match status" value="1"/>
</dbReference>
<dbReference type="GO" id="GO:0106310">
    <property type="term" value="F:protein serine kinase activity"/>
    <property type="evidence" value="ECO:0007669"/>
    <property type="project" value="RHEA"/>
</dbReference>
<feature type="domain" description="Protein kinase" evidence="11">
    <location>
        <begin position="40"/>
        <end position="302"/>
    </location>
</feature>
<dbReference type="Pfam" id="PF02149">
    <property type="entry name" value="KA1"/>
    <property type="match status" value="1"/>
</dbReference>
<dbReference type="SMART" id="SM00220">
    <property type="entry name" value="S_TKc"/>
    <property type="match status" value="1"/>
</dbReference>
<dbReference type="GO" id="GO:0035556">
    <property type="term" value="P:intracellular signal transduction"/>
    <property type="evidence" value="ECO:0007669"/>
    <property type="project" value="TreeGrafter"/>
</dbReference>
<evidence type="ECO:0000259" key="11">
    <source>
        <dbReference type="PROSITE" id="PS50011"/>
    </source>
</evidence>
<evidence type="ECO:0000259" key="12">
    <source>
        <dbReference type="PROSITE" id="PS50032"/>
    </source>
</evidence>
<dbReference type="PROSITE" id="PS00108">
    <property type="entry name" value="PROTEIN_KINASE_ST"/>
    <property type="match status" value="1"/>
</dbReference>
<dbReference type="InterPro" id="IPR017441">
    <property type="entry name" value="Protein_kinase_ATP_BS"/>
</dbReference>
<dbReference type="Pfam" id="PF00069">
    <property type="entry name" value="Pkinase"/>
    <property type="match status" value="1"/>
</dbReference>
<feature type="domain" description="KA1" evidence="12">
    <location>
        <begin position="717"/>
        <end position="766"/>
    </location>
</feature>
<keyword evidence="3" id="KW-0808">Transferase</keyword>
<feature type="region of interest" description="Disordered" evidence="10">
    <location>
        <begin position="531"/>
        <end position="551"/>
    </location>
</feature>
<dbReference type="FunFam" id="1.10.510.10:FF:000571">
    <property type="entry name" value="Maternal embryonic leucine zipper kinase"/>
    <property type="match status" value="1"/>
</dbReference>
<evidence type="ECO:0000256" key="10">
    <source>
        <dbReference type="SAM" id="MobiDB-lite"/>
    </source>
</evidence>
<dbReference type="AlphaFoldDB" id="A0A077WXH7"/>
<proteinExistence type="predicted"/>
<keyword evidence="2" id="KW-0723">Serine/threonine-protein kinase</keyword>
<gene>
    <name evidence="13" type="ORF">LRAMOSA04115</name>
</gene>
<feature type="binding site" evidence="9">
    <location>
        <position position="73"/>
    </location>
    <ligand>
        <name>ATP</name>
        <dbReference type="ChEBI" id="CHEBI:30616"/>
    </ligand>
</feature>
<feature type="region of interest" description="Disordered" evidence="10">
    <location>
        <begin position="491"/>
        <end position="518"/>
    </location>
</feature>
<dbReference type="PANTHER" id="PTHR24346">
    <property type="entry name" value="MAP/MICROTUBULE AFFINITY-REGULATING KINASE"/>
    <property type="match status" value="1"/>
</dbReference>
<dbReference type="InterPro" id="IPR001772">
    <property type="entry name" value="KA1_dom"/>
</dbReference>
<dbReference type="PANTHER" id="PTHR24346:SF110">
    <property type="entry name" value="NON-SPECIFIC SERINE_THREONINE PROTEIN KINASE"/>
    <property type="match status" value="1"/>
</dbReference>
<dbReference type="InterPro" id="IPR000719">
    <property type="entry name" value="Prot_kinase_dom"/>
</dbReference>
<evidence type="ECO:0000256" key="3">
    <source>
        <dbReference type="ARBA" id="ARBA00022679"/>
    </source>
</evidence>
<feature type="compositionally biased region" description="Polar residues" evidence="10">
    <location>
        <begin position="501"/>
        <end position="518"/>
    </location>
</feature>
<dbReference type="EC" id="2.7.11.1" evidence="1"/>
<feature type="compositionally biased region" description="Basic residues" evidence="10">
    <location>
        <begin position="18"/>
        <end position="28"/>
    </location>
</feature>
<evidence type="ECO:0000256" key="9">
    <source>
        <dbReference type="PROSITE-ProRule" id="PRU10141"/>
    </source>
</evidence>
<dbReference type="SUPFAM" id="SSF56112">
    <property type="entry name" value="Protein kinase-like (PK-like)"/>
    <property type="match status" value="1"/>
</dbReference>
<dbReference type="OrthoDB" id="193931at2759"/>
<name>A0A077WXH7_9FUNG</name>
<evidence type="ECO:0000256" key="1">
    <source>
        <dbReference type="ARBA" id="ARBA00012513"/>
    </source>
</evidence>
<dbReference type="FunFam" id="3.30.200.20:FF:000003">
    <property type="entry name" value="Non-specific serine/threonine protein kinase"/>
    <property type="match status" value="1"/>
</dbReference>
<evidence type="ECO:0000256" key="7">
    <source>
        <dbReference type="ARBA" id="ARBA00047899"/>
    </source>
</evidence>
<dbReference type="PROSITE" id="PS00107">
    <property type="entry name" value="PROTEIN_KINASE_ATP"/>
    <property type="match status" value="1"/>
</dbReference>
<dbReference type="EMBL" id="LK023357">
    <property type="protein sequence ID" value="CDS11919.1"/>
    <property type="molecule type" value="Genomic_DNA"/>
</dbReference>
<dbReference type="InterPro" id="IPR008271">
    <property type="entry name" value="Ser/Thr_kinase_AS"/>
</dbReference>
<dbReference type="GO" id="GO:0005524">
    <property type="term" value="F:ATP binding"/>
    <property type="evidence" value="ECO:0007669"/>
    <property type="project" value="UniProtKB-UniRule"/>
</dbReference>
<evidence type="ECO:0000256" key="4">
    <source>
        <dbReference type="ARBA" id="ARBA00022741"/>
    </source>
</evidence>
<feature type="compositionally biased region" description="Low complexity" evidence="10">
    <location>
        <begin position="1"/>
        <end position="12"/>
    </location>
</feature>
<feature type="region of interest" description="Disordered" evidence="10">
    <location>
        <begin position="374"/>
        <end position="449"/>
    </location>
</feature>
<protein>
    <recommendedName>
        <fullName evidence="1">non-specific serine/threonine protein kinase</fullName>
        <ecNumber evidence="1">2.7.11.1</ecNumber>
    </recommendedName>
</protein>
<dbReference type="GO" id="GO:0005737">
    <property type="term" value="C:cytoplasm"/>
    <property type="evidence" value="ECO:0007669"/>
    <property type="project" value="TreeGrafter"/>
</dbReference>
<evidence type="ECO:0000256" key="2">
    <source>
        <dbReference type="ARBA" id="ARBA00022527"/>
    </source>
</evidence>
<organism evidence="13">
    <name type="scientific">Lichtheimia ramosa</name>
    <dbReference type="NCBI Taxonomy" id="688394"/>
    <lineage>
        <taxon>Eukaryota</taxon>
        <taxon>Fungi</taxon>
        <taxon>Fungi incertae sedis</taxon>
        <taxon>Mucoromycota</taxon>
        <taxon>Mucoromycotina</taxon>
        <taxon>Mucoromycetes</taxon>
        <taxon>Mucorales</taxon>
        <taxon>Lichtheimiaceae</taxon>
        <taxon>Lichtheimia</taxon>
    </lineage>
</organism>
<feature type="compositionally biased region" description="Low complexity" evidence="10">
    <location>
        <begin position="380"/>
        <end position="414"/>
    </location>
</feature>
<dbReference type="InterPro" id="IPR028375">
    <property type="entry name" value="KA1/Ssp2_C"/>
</dbReference>
<dbReference type="PROSITE" id="PS50011">
    <property type="entry name" value="PROTEIN_KINASE_DOM"/>
    <property type="match status" value="1"/>
</dbReference>
<evidence type="ECO:0000256" key="6">
    <source>
        <dbReference type="ARBA" id="ARBA00022840"/>
    </source>
</evidence>
<accession>A0A077WXH7</accession>
<sequence length="786" mass="87515">MSSATASSSAATYDTPRYRSRKQGRRHQRPRLFQVRLGDYVLMQTLGEGEYGKVKLGIHSSTKQEVAVKLIRKDTVGTSEIRRSRVEREINALRTLKHPNIVKLIDVVETDKYIGIILEYASGGELFEYILAHRIMDEDDARCLFAQLISSVNYMHHKKIVHRDLKLENLLLDANRNLLVTDFGFANEFVRDNPLMATSCGSPCYAAPELVVTDGGYAGPLADIWSCGVILYAMLCGHLPFDDDPSNPYGNNIHRLYRYILTTPLTFPHHVTPGARDLLRQMLTIDPSKRCSLDAIIHHTWLIPHDNILNMSDTALEAQAFKTLEKIKPPILQQQQLSRKHKMDRERLDANHKAFTVSAGTTRRRERILSFFTSTTKDVSMQQQQSSQQESSSSQRKQGSSSTRSRAASLSSSLVPATFRSKLTTNTNRKAPPPVEKIQYNNTEDDQQDDEAIVIQQNVVNTKNGRSRPRFYSTVGRHAARKLAVTAAATTLPSRQDESIVPSTQQPNQPVTSTSTNRSKVMAWIKRKRPGGRGTLSVADPCHQQTTTTATATTTNDTAEYEERSAMELPSITAATNQKQPAIAELEDYNLRVHYGAVDKAALTSCSPAQVMIQVRQILHALGIECSNSGPDDFKVKCTRHAKRVIYAAPASITLFPDPGRLSATSSVIDDIDNTSSSSLYTLSSSVTTAANASDNDIHGNNNTSQQKNHPIYGDPAVDAGEEIRFMVEVCQLPNNHHQIIHIRRLRGNVWAFKFIYHKLMDLLQVMGTTTAARSYESLSSLAVAT</sequence>
<evidence type="ECO:0000256" key="5">
    <source>
        <dbReference type="ARBA" id="ARBA00022777"/>
    </source>
</evidence>
<keyword evidence="4 9" id="KW-0547">Nucleotide-binding</keyword>
<reference evidence="13" key="1">
    <citation type="journal article" date="2014" name="Genome Announc.">
        <title>De novo whole-genome sequence and genome annotation of Lichtheimia ramosa.</title>
        <authorList>
            <person name="Linde J."/>
            <person name="Schwartze V."/>
            <person name="Binder U."/>
            <person name="Lass-Florl C."/>
            <person name="Voigt K."/>
            <person name="Horn F."/>
        </authorList>
    </citation>
    <scope>NUCLEOTIDE SEQUENCE</scope>
    <source>
        <strain evidence="13">JMRC FSU:6197</strain>
    </source>
</reference>
<dbReference type="SUPFAM" id="SSF103243">
    <property type="entry name" value="KA1-like"/>
    <property type="match status" value="1"/>
</dbReference>
<comment type="catalytic activity">
    <reaction evidence="8">
        <text>L-seryl-[protein] + ATP = O-phospho-L-seryl-[protein] + ADP + H(+)</text>
        <dbReference type="Rhea" id="RHEA:17989"/>
        <dbReference type="Rhea" id="RHEA-COMP:9863"/>
        <dbReference type="Rhea" id="RHEA-COMP:11604"/>
        <dbReference type="ChEBI" id="CHEBI:15378"/>
        <dbReference type="ChEBI" id="CHEBI:29999"/>
        <dbReference type="ChEBI" id="CHEBI:30616"/>
        <dbReference type="ChEBI" id="CHEBI:83421"/>
        <dbReference type="ChEBI" id="CHEBI:456216"/>
        <dbReference type="EC" id="2.7.11.1"/>
    </reaction>
</comment>
<keyword evidence="6 9" id="KW-0067">ATP-binding</keyword>
<comment type="catalytic activity">
    <reaction evidence="7">
        <text>L-threonyl-[protein] + ATP = O-phospho-L-threonyl-[protein] + ADP + H(+)</text>
        <dbReference type="Rhea" id="RHEA:46608"/>
        <dbReference type="Rhea" id="RHEA-COMP:11060"/>
        <dbReference type="Rhea" id="RHEA-COMP:11605"/>
        <dbReference type="ChEBI" id="CHEBI:15378"/>
        <dbReference type="ChEBI" id="CHEBI:30013"/>
        <dbReference type="ChEBI" id="CHEBI:30616"/>
        <dbReference type="ChEBI" id="CHEBI:61977"/>
        <dbReference type="ChEBI" id="CHEBI:456216"/>
        <dbReference type="EC" id="2.7.11.1"/>
    </reaction>
</comment>
<feature type="region of interest" description="Disordered" evidence="10">
    <location>
        <begin position="1"/>
        <end position="28"/>
    </location>
</feature>
<evidence type="ECO:0000256" key="8">
    <source>
        <dbReference type="ARBA" id="ARBA00048679"/>
    </source>
</evidence>
<evidence type="ECO:0000313" key="13">
    <source>
        <dbReference type="EMBL" id="CDS11919.1"/>
    </source>
</evidence>
<dbReference type="InterPro" id="IPR011009">
    <property type="entry name" value="Kinase-like_dom_sf"/>
</dbReference>
<dbReference type="PROSITE" id="PS50032">
    <property type="entry name" value="KA1"/>
    <property type="match status" value="1"/>
</dbReference>